<dbReference type="GO" id="GO:0003676">
    <property type="term" value="F:nucleic acid binding"/>
    <property type="evidence" value="ECO:0007669"/>
    <property type="project" value="InterPro"/>
</dbReference>
<organism evidence="1 2">
    <name type="scientific">Pisolithus tinctorius Marx 270</name>
    <dbReference type="NCBI Taxonomy" id="870435"/>
    <lineage>
        <taxon>Eukaryota</taxon>
        <taxon>Fungi</taxon>
        <taxon>Dikarya</taxon>
        <taxon>Basidiomycota</taxon>
        <taxon>Agaricomycotina</taxon>
        <taxon>Agaricomycetes</taxon>
        <taxon>Agaricomycetidae</taxon>
        <taxon>Boletales</taxon>
        <taxon>Sclerodermatineae</taxon>
        <taxon>Pisolithaceae</taxon>
        <taxon>Pisolithus</taxon>
    </lineage>
</organism>
<protein>
    <submittedName>
        <fullName evidence="1">Uncharacterized protein</fullName>
    </submittedName>
</protein>
<name>A0A0C3PDG8_PISTI</name>
<dbReference type="Gene3D" id="3.30.420.10">
    <property type="entry name" value="Ribonuclease H-like superfamily/Ribonuclease H"/>
    <property type="match status" value="1"/>
</dbReference>
<evidence type="ECO:0000313" key="2">
    <source>
        <dbReference type="Proteomes" id="UP000054217"/>
    </source>
</evidence>
<dbReference type="InParanoid" id="A0A0C3PDG8"/>
<reference evidence="1 2" key="1">
    <citation type="submission" date="2014-04" db="EMBL/GenBank/DDBJ databases">
        <authorList>
            <consortium name="DOE Joint Genome Institute"/>
            <person name="Kuo A."/>
            <person name="Kohler A."/>
            <person name="Costa M.D."/>
            <person name="Nagy L.G."/>
            <person name="Floudas D."/>
            <person name="Copeland A."/>
            <person name="Barry K.W."/>
            <person name="Cichocki N."/>
            <person name="Veneault-Fourrey C."/>
            <person name="LaButti K."/>
            <person name="Lindquist E.A."/>
            <person name="Lipzen A."/>
            <person name="Lundell T."/>
            <person name="Morin E."/>
            <person name="Murat C."/>
            <person name="Sun H."/>
            <person name="Tunlid A."/>
            <person name="Henrissat B."/>
            <person name="Grigoriev I.V."/>
            <person name="Hibbett D.S."/>
            <person name="Martin F."/>
            <person name="Nordberg H.P."/>
            <person name="Cantor M.N."/>
            <person name="Hua S.X."/>
        </authorList>
    </citation>
    <scope>NUCLEOTIDE SEQUENCE [LARGE SCALE GENOMIC DNA]</scope>
    <source>
        <strain evidence="1 2">Marx 270</strain>
    </source>
</reference>
<dbReference type="OrthoDB" id="26838at2759"/>
<dbReference type="SUPFAM" id="SSF53098">
    <property type="entry name" value="Ribonuclease H-like"/>
    <property type="match status" value="1"/>
</dbReference>
<evidence type="ECO:0000313" key="1">
    <source>
        <dbReference type="EMBL" id="KIO11815.1"/>
    </source>
</evidence>
<dbReference type="STRING" id="870435.A0A0C3PDG8"/>
<dbReference type="HOGENOM" id="CLU_072637_0_0_1"/>
<dbReference type="PANTHER" id="PTHR43040:SF1">
    <property type="entry name" value="RIBONUCLEASE D"/>
    <property type="match status" value="1"/>
</dbReference>
<accession>A0A0C3PDG8</accession>
<gene>
    <name evidence="1" type="ORF">M404DRAFT_994483</name>
</gene>
<keyword evidence="2" id="KW-1185">Reference proteome</keyword>
<proteinExistence type="predicted"/>
<sequence length="329" mass="37145">MDSSPTKYVYCNDLPSVAYATRILALSPVLIIDCEGRNIGGLDGALSLMCIGTEKAEYIFVFDVLALKPFKFRLMPLFCVLANSAVKKVMWDCRNDFLEILSEYNVMLTSILDLQLAEIQARTAVNKEKDFQRIQRFSWGSRAVPLRTIKQNQELFLGVHRLQGMDACIRKANLPTTGKDPQVVAMHKAVGSAIWLDRPLPPNLLAYAAHDIEMIAMLYEHFKTNSWITSANELLLVAQSMRYAYSLFYQGRVADNDVFGPCAVLPLDVLSESRGPHFQCHGCHRMQSLSCYSVRKQGKKPQARSNICRTCQIKALLKETKYPIIWVAV</sequence>
<dbReference type="Proteomes" id="UP000054217">
    <property type="component" value="Unassembled WGS sequence"/>
</dbReference>
<dbReference type="InterPro" id="IPR012337">
    <property type="entry name" value="RNaseH-like_sf"/>
</dbReference>
<dbReference type="EMBL" id="KN831949">
    <property type="protein sequence ID" value="KIO11815.1"/>
    <property type="molecule type" value="Genomic_DNA"/>
</dbReference>
<dbReference type="InterPro" id="IPR036397">
    <property type="entry name" value="RNaseH_sf"/>
</dbReference>
<dbReference type="PANTHER" id="PTHR43040">
    <property type="entry name" value="RIBONUCLEASE D"/>
    <property type="match status" value="1"/>
</dbReference>
<reference evidence="2" key="2">
    <citation type="submission" date="2015-01" db="EMBL/GenBank/DDBJ databases">
        <title>Evolutionary Origins and Diversification of the Mycorrhizal Mutualists.</title>
        <authorList>
            <consortium name="DOE Joint Genome Institute"/>
            <consortium name="Mycorrhizal Genomics Consortium"/>
            <person name="Kohler A."/>
            <person name="Kuo A."/>
            <person name="Nagy L.G."/>
            <person name="Floudas D."/>
            <person name="Copeland A."/>
            <person name="Barry K.W."/>
            <person name="Cichocki N."/>
            <person name="Veneault-Fourrey C."/>
            <person name="LaButti K."/>
            <person name="Lindquist E.A."/>
            <person name="Lipzen A."/>
            <person name="Lundell T."/>
            <person name="Morin E."/>
            <person name="Murat C."/>
            <person name="Riley R."/>
            <person name="Ohm R."/>
            <person name="Sun H."/>
            <person name="Tunlid A."/>
            <person name="Henrissat B."/>
            <person name="Grigoriev I.V."/>
            <person name="Hibbett D.S."/>
            <person name="Martin F."/>
        </authorList>
    </citation>
    <scope>NUCLEOTIDE SEQUENCE [LARGE SCALE GENOMIC DNA]</scope>
    <source>
        <strain evidence="2">Marx 270</strain>
    </source>
</reference>
<dbReference type="AlphaFoldDB" id="A0A0C3PDG8"/>